<dbReference type="SMART" id="SM01043">
    <property type="entry name" value="BTAD"/>
    <property type="match status" value="1"/>
</dbReference>
<feature type="domain" description="OmpR/PhoB-type" evidence="8">
    <location>
        <begin position="1"/>
        <end position="99"/>
    </location>
</feature>
<dbReference type="AlphaFoldDB" id="A0A7G7MPJ2"/>
<dbReference type="InterPro" id="IPR011990">
    <property type="entry name" value="TPR-like_helical_dom_sf"/>
</dbReference>
<evidence type="ECO:0000259" key="7">
    <source>
        <dbReference type="PROSITE" id="PS50110"/>
    </source>
</evidence>
<gene>
    <name evidence="9" type="ORF">H6H00_12950</name>
</gene>
<dbReference type="InterPro" id="IPR011006">
    <property type="entry name" value="CheY-like_superfamily"/>
</dbReference>
<dbReference type="RefSeq" id="WP_185721504.1">
    <property type="nucleotide sequence ID" value="NZ_BAAAWI010000001.1"/>
</dbReference>
<dbReference type="PANTHER" id="PTHR35807:SF1">
    <property type="entry name" value="TRANSCRIPTIONAL REGULATOR REDD"/>
    <property type="match status" value="1"/>
</dbReference>
<evidence type="ECO:0000259" key="8">
    <source>
        <dbReference type="PROSITE" id="PS51755"/>
    </source>
</evidence>
<dbReference type="GO" id="GO:0003677">
    <property type="term" value="F:DNA binding"/>
    <property type="evidence" value="ECO:0007669"/>
    <property type="project" value="UniProtKB-UniRule"/>
</dbReference>
<dbReference type="Gene3D" id="1.25.40.10">
    <property type="entry name" value="Tetratricopeptide repeat domain"/>
    <property type="match status" value="1"/>
</dbReference>
<evidence type="ECO:0000256" key="4">
    <source>
        <dbReference type="ARBA" id="ARBA00023163"/>
    </source>
</evidence>
<dbReference type="SMART" id="SM00448">
    <property type="entry name" value="REC"/>
    <property type="match status" value="1"/>
</dbReference>
<keyword evidence="2" id="KW-0805">Transcription regulation</keyword>
<dbReference type="PROSITE" id="PS50110">
    <property type="entry name" value="RESPONSE_REGULATORY"/>
    <property type="match status" value="1"/>
</dbReference>
<reference evidence="9 10" key="1">
    <citation type="submission" date="2020-08" db="EMBL/GenBank/DDBJ databases">
        <authorList>
            <person name="Mo P."/>
        </authorList>
    </citation>
    <scope>NUCLEOTIDE SEQUENCE [LARGE SCALE GENOMIC DNA]</scope>
    <source>
        <strain evidence="9 10">CGMCC 4.1532</strain>
    </source>
</reference>
<evidence type="ECO:0000256" key="6">
    <source>
        <dbReference type="PROSITE-ProRule" id="PRU01091"/>
    </source>
</evidence>
<dbReference type="Pfam" id="PF00072">
    <property type="entry name" value="Response_reg"/>
    <property type="match status" value="1"/>
</dbReference>
<keyword evidence="5" id="KW-0597">Phosphoprotein</keyword>
<dbReference type="SUPFAM" id="SSF48452">
    <property type="entry name" value="TPR-like"/>
    <property type="match status" value="1"/>
</dbReference>
<keyword evidence="3 6" id="KW-0238">DNA-binding</keyword>
<dbReference type="Proteomes" id="UP000515728">
    <property type="component" value="Chromosome"/>
</dbReference>
<dbReference type="InterPro" id="IPR036388">
    <property type="entry name" value="WH-like_DNA-bd_sf"/>
</dbReference>
<dbReference type="GO" id="GO:0000160">
    <property type="term" value="P:phosphorelay signal transduction system"/>
    <property type="evidence" value="ECO:0007669"/>
    <property type="project" value="InterPro"/>
</dbReference>
<evidence type="ECO:0000313" key="9">
    <source>
        <dbReference type="EMBL" id="QNG54703.1"/>
    </source>
</evidence>
<dbReference type="CDD" id="cd00383">
    <property type="entry name" value="trans_reg_C"/>
    <property type="match status" value="1"/>
</dbReference>
<dbReference type="PROSITE" id="PS51755">
    <property type="entry name" value="OMPR_PHOB"/>
    <property type="match status" value="1"/>
</dbReference>
<dbReference type="CDD" id="cd15831">
    <property type="entry name" value="BTAD"/>
    <property type="match status" value="1"/>
</dbReference>
<feature type="modified residue" description="4-aspartylphosphate" evidence="5">
    <location>
        <position position="325"/>
    </location>
</feature>
<evidence type="ECO:0000313" key="10">
    <source>
        <dbReference type="Proteomes" id="UP000515728"/>
    </source>
</evidence>
<sequence length="464" mass="50599">MLIEFRLLGPVEAWRDGRRVELGGRKQRALLCALLVRAGRVVSLDQLIDDLWPHDPPPRAAATVQVFVSNLRRALEPDRPRGAPADLLVTAAPGYVLRTDAIDAVEFVRLAAAGRAALRDDDAEPAAGLLARAEALWRDAALADVADAPFARAEAARLDELRLTCAEDRVDAELGLGRHAALVAELEQRVDAHPLRERVRAQLMLALYRSGRQADALAVYTAGRRLLRDELGLEPGSPLRELQRGVLHQDPALGWAPPRPVLDGPVPAEPDDEPGRVLVVDDSGVNRRLLGTALTGLGHEVLAVENGRRALELLRTEEVDVVLLDVVMPVLDGFATLAAIKADPRLDHLPVIMVSAVQELDAVVRCIDLGATDYLPKPFSAVVLRARLRSSLAAKRLRDIERDHLRRVDEVVSGSGRGDETARDDVVGRLARRLDQLHRDVTDRESALRAEIAALRAELGRSAS</sequence>
<dbReference type="SUPFAM" id="SSF52172">
    <property type="entry name" value="CheY-like"/>
    <property type="match status" value="1"/>
</dbReference>
<dbReference type="GO" id="GO:0006355">
    <property type="term" value="P:regulation of DNA-templated transcription"/>
    <property type="evidence" value="ECO:0007669"/>
    <property type="project" value="InterPro"/>
</dbReference>
<proteinExistence type="inferred from homology"/>
<dbReference type="EMBL" id="CP060131">
    <property type="protein sequence ID" value="QNG54703.1"/>
    <property type="molecule type" value="Genomic_DNA"/>
</dbReference>
<dbReference type="SMART" id="SM00862">
    <property type="entry name" value="Trans_reg_C"/>
    <property type="match status" value="1"/>
</dbReference>
<dbReference type="Pfam" id="PF00486">
    <property type="entry name" value="Trans_reg_C"/>
    <property type="match status" value="1"/>
</dbReference>
<dbReference type="InterPro" id="IPR051677">
    <property type="entry name" value="AfsR-DnrI-RedD_regulator"/>
</dbReference>
<keyword evidence="10" id="KW-1185">Reference proteome</keyword>
<dbReference type="InterPro" id="IPR001867">
    <property type="entry name" value="OmpR/PhoB-type_DNA-bd"/>
</dbReference>
<dbReference type="SUPFAM" id="SSF46894">
    <property type="entry name" value="C-terminal effector domain of the bipartite response regulators"/>
    <property type="match status" value="1"/>
</dbReference>
<evidence type="ECO:0000256" key="3">
    <source>
        <dbReference type="ARBA" id="ARBA00023125"/>
    </source>
</evidence>
<dbReference type="PANTHER" id="PTHR35807">
    <property type="entry name" value="TRANSCRIPTIONAL REGULATOR REDD-RELATED"/>
    <property type="match status" value="1"/>
</dbReference>
<organism evidence="9 10">
    <name type="scientific">Pseudonocardia petroleophila</name>
    <dbReference type="NCBI Taxonomy" id="37331"/>
    <lineage>
        <taxon>Bacteria</taxon>
        <taxon>Bacillati</taxon>
        <taxon>Actinomycetota</taxon>
        <taxon>Actinomycetes</taxon>
        <taxon>Pseudonocardiales</taxon>
        <taxon>Pseudonocardiaceae</taxon>
        <taxon>Pseudonocardia</taxon>
    </lineage>
</organism>
<protein>
    <submittedName>
        <fullName evidence="9">Response regulator</fullName>
    </submittedName>
</protein>
<feature type="domain" description="Response regulatory" evidence="7">
    <location>
        <begin position="276"/>
        <end position="392"/>
    </location>
</feature>
<dbReference type="Gene3D" id="3.40.50.2300">
    <property type="match status" value="1"/>
</dbReference>
<comment type="similarity">
    <text evidence="1">Belongs to the AfsR/DnrI/RedD regulatory family.</text>
</comment>
<dbReference type="KEGG" id="ppel:H6H00_12950"/>
<dbReference type="Pfam" id="PF03704">
    <property type="entry name" value="BTAD"/>
    <property type="match status" value="1"/>
</dbReference>
<dbReference type="InterPro" id="IPR005158">
    <property type="entry name" value="BTAD"/>
</dbReference>
<dbReference type="InterPro" id="IPR016032">
    <property type="entry name" value="Sig_transdc_resp-reg_C-effctor"/>
</dbReference>
<keyword evidence="4" id="KW-0804">Transcription</keyword>
<accession>A0A7G7MPJ2</accession>
<evidence type="ECO:0000256" key="1">
    <source>
        <dbReference type="ARBA" id="ARBA00005820"/>
    </source>
</evidence>
<name>A0A7G7MPJ2_9PSEU</name>
<dbReference type="Gene3D" id="1.10.10.10">
    <property type="entry name" value="Winged helix-like DNA-binding domain superfamily/Winged helix DNA-binding domain"/>
    <property type="match status" value="1"/>
</dbReference>
<evidence type="ECO:0000256" key="5">
    <source>
        <dbReference type="PROSITE-ProRule" id="PRU00169"/>
    </source>
</evidence>
<feature type="DNA-binding region" description="OmpR/PhoB-type" evidence="6">
    <location>
        <begin position="1"/>
        <end position="99"/>
    </location>
</feature>
<evidence type="ECO:0000256" key="2">
    <source>
        <dbReference type="ARBA" id="ARBA00023015"/>
    </source>
</evidence>
<dbReference type="InterPro" id="IPR001789">
    <property type="entry name" value="Sig_transdc_resp-reg_receiver"/>
</dbReference>